<reference evidence="2" key="1">
    <citation type="submission" date="2016-11" db="EMBL/GenBank/DDBJ databases">
        <authorList>
            <person name="Varghese N."/>
            <person name="Submissions S."/>
        </authorList>
    </citation>
    <scope>NUCLEOTIDE SEQUENCE [LARGE SCALE GENOMIC DNA]</scope>
    <source>
        <strain evidence="2">DSM 22623</strain>
    </source>
</reference>
<name>A0A1M6GHM8_9FLAO</name>
<keyword evidence="2" id="KW-1185">Reference proteome</keyword>
<organism evidence="1 2">
    <name type="scientific">Aquimarina spongiae</name>
    <dbReference type="NCBI Taxonomy" id="570521"/>
    <lineage>
        <taxon>Bacteria</taxon>
        <taxon>Pseudomonadati</taxon>
        <taxon>Bacteroidota</taxon>
        <taxon>Flavobacteriia</taxon>
        <taxon>Flavobacteriales</taxon>
        <taxon>Flavobacteriaceae</taxon>
        <taxon>Aquimarina</taxon>
    </lineage>
</organism>
<protein>
    <submittedName>
        <fullName evidence="1">Uncharacterized protein</fullName>
    </submittedName>
</protein>
<evidence type="ECO:0000313" key="1">
    <source>
        <dbReference type="EMBL" id="SHJ09449.1"/>
    </source>
</evidence>
<dbReference type="RefSeq" id="WP_073316478.1">
    <property type="nucleotide sequence ID" value="NZ_FQYP01000005.1"/>
</dbReference>
<dbReference type="OrthoDB" id="1427882at2"/>
<evidence type="ECO:0000313" key="2">
    <source>
        <dbReference type="Proteomes" id="UP000184432"/>
    </source>
</evidence>
<dbReference type="AlphaFoldDB" id="A0A1M6GHM8"/>
<proteinExistence type="predicted"/>
<sequence>MIIRTDYNEQSFELIENGISIFKLQSDCESIGKTEYKGETIEFEAKGKWWEKYKYNIIKNSKSIGSINFNWLLDSIISFNQDGLEEKFILKINTFKQEFNLYDENKTHLLRYKKTKGDFSTFEISCEILNQQKPTIELIELVIYSYYPAFLIMHGTLINQKNGGGV</sequence>
<accession>A0A1M6GHM8</accession>
<gene>
    <name evidence="1" type="ORF">SAMN04488508_105285</name>
</gene>
<dbReference type="Proteomes" id="UP000184432">
    <property type="component" value="Unassembled WGS sequence"/>
</dbReference>
<dbReference type="EMBL" id="FQYP01000005">
    <property type="protein sequence ID" value="SHJ09449.1"/>
    <property type="molecule type" value="Genomic_DNA"/>
</dbReference>